<organism evidence="1 2">
    <name type="scientific">Gossypium lobatum</name>
    <dbReference type="NCBI Taxonomy" id="34289"/>
    <lineage>
        <taxon>Eukaryota</taxon>
        <taxon>Viridiplantae</taxon>
        <taxon>Streptophyta</taxon>
        <taxon>Embryophyta</taxon>
        <taxon>Tracheophyta</taxon>
        <taxon>Spermatophyta</taxon>
        <taxon>Magnoliopsida</taxon>
        <taxon>eudicotyledons</taxon>
        <taxon>Gunneridae</taxon>
        <taxon>Pentapetalae</taxon>
        <taxon>rosids</taxon>
        <taxon>malvids</taxon>
        <taxon>Malvales</taxon>
        <taxon>Malvaceae</taxon>
        <taxon>Malvoideae</taxon>
        <taxon>Gossypium</taxon>
    </lineage>
</organism>
<dbReference type="Proteomes" id="UP000593572">
    <property type="component" value="Unassembled WGS sequence"/>
</dbReference>
<comment type="caution">
    <text evidence="1">The sequence shown here is derived from an EMBL/GenBank/DDBJ whole genome shotgun (WGS) entry which is preliminary data.</text>
</comment>
<evidence type="ECO:0000313" key="1">
    <source>
        <dbReference type="EMBL" id="MBA0571761.1"/>
    </source>
</evidence>
<keyword evidence="2" id="KW-1185">Reference proteome</keyword>
<sequence>KLREELTRALIEVKDDNIVDGGTEGSLETFSELVKEMTSKQQDIKAFAFKTKAMRMEEKEKKVQKIEGLSFLETKWGSENGKLRQ</sequence>
<name>A0A7J8N472_9ROSI</name>
<reference evidence="1 2" key="1">
    <citation type="journal article" date="2019" name="Genome Biol. Evol.">
        <title>Insights into the evolution of the New World diploid cottons (Gossypium, subgenus Houzingenia) based on genome sequencing.</title>
        <authorList>
            <person name="Grover C.E."/>
            <person name="Arick M.A. 2nd"/>
            <person name="Thrash A."/>
            <person name="Conover J.L."/>
            <person name="Sanders W.S."/>
            <person name="Peterson D.G."/>
            <person name="Frelichowski J.E."/>
            <person name="Scheffler J.A."/>
            <person name="Scheffler B.E."/>
            <person name="Wendel J.F."/>
        </authorList>
    </citation>
    <scope>NUCLEOTIDE SEQUENCE [LARGE SCALE GENOMIC DNA]</scope>
    <source>
        <strain evidence="1">157</strain>
        <tissue evidence="1">Leaf</tissue>
    </source>
</reference>
<proteinExistence type="predicted"/>
<gene>
    <name evidence="1" type="ORF">Golob_002136</name>
</gene>
<accession>A0A7J8N472</accession>
<feature type="non-terminal residue" evidence="1">
    <location>
        <position position="1"/>
    </location>
</feature>
<dbReference type="AlphaFoldDB" id="A0A7J8N472"/>
<dbReference type="EMBL" id="JABEZX010000012">
    <property type="protein sequence ID" value="MBA0571761.1"/>
    <property type="molecule type" value="Genomic_DNA"/>
</dbReference>
<evidence type="ECO:0000313" key="2">
    <source>
        <dbReference type="Proteomes" id="UP000593572"/>
    </source>
</evidence>
<protein>
    <submittedName>
        <fullName evidence="1">Uncharacterized protein</fullName>
    </submittedName>
</protein>